<evidence type="ECO:0000256" key="3">
    <source>
        <dbReference type="ARBA" id="ARBA00022630"/>
    </source>
</evidence>
<dbReference type="Gene3D" id="2.40.110.10">
    <property type="entry name" value="Butyryl-CoA Dehydrogenase, subunit A, domain 2"/>
    <property type="match status" value="1"/>
</dbReference>
<organism evidence="8 9">
    <name type="scientific">Prauserella flavalba</name>
    <dbReference type="NCBI Taxonomy" id="1477506"/>
    <lineage>
        <taxon>Bacteria</taxon>
        <taxon>Bacillati</taxon>
        <taxon>Actinomycetota</taxon>
        <taxon>Actinomycetes</taxon>
        <taxon>Pseudonocardiales</taxon>
        <taxon>Pseudonocardiaceae</taxon>
        <taxon>Prauserella</taxon>
    </lineage>
</organism>
<dbReference type="InterPro" id="IPR046373">
    <property type="entry name" value="Acyl-CoA_Oxase/DH_mid-dom_sf"/>
</dbReference>
<dbReference type="InterPro" id="IPR055060">
    <property type="entry name" value="ACOX_C_alpha1"/>
</dbReference>
<dbReference type="Pfam" id="PF01756">
    <property type="entry name" value="ACOX"/>
    <property type="match status" value="1"/>
</dbReference>
<dbReference type="RefSeq" id="WP_110339113.1">
    <property type="nucleotide sequence ID" value="NZ_MASU01000008.1"/>
</dbReference>
<keyword evidence="5" id="KW-0560">Oxidoreductase</keyword>
<dbReference type="PANTHER" id="PTHR10909">
    <property type="entry name" value="ELECTRON TRANSPORT OXIDOREDUCTASE"/>
    <property type="match status" value="1"/>
</dbReference>
<evidence type="ECO:0000256" key="4">
    <source>
        <dbReference type="ARBA" id="ARBA00022827"/>
    </source>
</evidence>
<feature type="domain" description="Acyl-CoA oxidase C-terminal" evidence="6">
    <location>
        <begin position="446"/>
        <end position="569"/>
    </location>
</feature>
<dbReference type="GO" id="GO:0071949">
    <property type="term" value="F:FAD binding"/>
    <property type="evidence" value="ECO:0007669"/>
    <property type="project" value="InterPro"/>
</dbReference>
<dbReference type="AlphaFoldDB" id="A0A318LKJ5"/>
<dbReference type="InterPro" id="IPR009100">
    <property type="entry name" value="AcylCoA_DH/oxidase_NM_dom_sf"/>
</dbReference>
<gene>
    <name evidence="8" type="ORF">BA062_20095</name>
</gene>
<keyword evidence="3" id="KW-0285">Flavoprotein</keyword>
<protein>
    <submittedName>
        <fullName evidence="8">Uncharacterized protein</fullName>
    </submittedName>
</protein>
<dbReference type="Gene3D" id="1.20.140.10">
    <property type="entry name" value="Butyryl-CoA Dehydrogenase, subunit A, domain 3"/>
    <property type="match status" value="2"/>
</dbReference>
<dbReference type="InterPro" id="IPR012258">
    <property type="entry name" value="Acyl-CoA_oxidase"/>
</dbReference>
<evidence type="ECO:0000313" key="9">
    <source>
        <dbReference type="Proteomes" id="UP000247892"/>
    </source>
</evidence>
<keyword evidence="4" id="KW-0274">FAD</keyword>
<dbReference type="SUPFAM" id="SSF56645">
    <property type="entry name" value="Acyl-CoA dehydrogenase NM domain-like"/>
    <property type="match status" value="1"/>
</dbReference>
<feature type="domain" description="Acyl-CoA oxidase C-alpha1" evidence="7">
    <location>
        <begin position="265"/>
        <end position="415"/>
    </location>
</feature>
<evidence type="ECO:0000256" key="2">
    <source>
        <dbReference type="ARBA" id="ARBA00006288"/>
    </source>
</evidence>
<dbReference type="EMBL" id="MASU01000008">
    <property type="protein sequence ID" value="PXY29507.1"/>
    <property type="molecule type" value="Genomic_DNA"/>
</dbReference>
<sequence length="581" mass="63056">MTHNLIFGDRMPVWAELDQLLGKPEFDPNLTGINATYERLQAFGRVLGPAREVHRCPERLLAGMEWAGMVDPAMMHAAMVHYGVATTALVECGHPNDDLDPLIADLDTMDAPGAIVATELGRGGSQVNIRTQARYHRDRAVFTLHTPDDAALKIMPNVGWTGLARTAVVNARLIVDDSDHGVHAFAFRFPHPHTHVATLPGGAPVPLDYSVIRFQNAEIPFGYWLSDSATLTGNEVNDPLSAGQRLARSLGGVNAAVTSASVALASAARATVAIAARYNTQRLVGHPGTPALDFTTHRIALASAVAHVYATGFYVDKVRRDFINERRSTATTGTTDTTDNASYAPWLAANRDRTLAKAAATTTLETVAATCRRLCGFQGVLHANRLTVYEDMARSFHAAGGDTRLLLLEAGKQLIEGTDAEARRHAPSASLGDPRSVYRLASLHEHALANQLRHRINRENPNAHLPDIENLARVHITRRTLQEFDKAVTDSEGQWHTTLGAAHRLYGINALLESANWHLNHGSLHPGDLDLLHHAHAAATKHVTQHLNTLIDGLAVPPGRLGGFIGRTDYIDRIARLIGNP</sequence>
<dbReference type="Proteomes" id="UP000247892">
    <property type="component" value="Unassembled WGS sequence"/>
</dbReference>
<evidence type="ECO:0000259" key="6">
    <source>
        <dbReference type="Pfam" id="PF01756"/>
    </source>
</evidence>
<comment type="caution">
    <text evidence="8">The sequence shown here is derived from an EMBL/GenBank/DDBJ whole genome shotgun (WGS) entry which is preliminary data.</text>
</comment>
<dbReference type="GO" id="GO:0005504">
    <property type="term" value="F:fatty acid binding"/>
    <property type="evidence" value="ECO:0007669"/>
    <property type="project" value="TreeGrafter"/>
</dbReference>
<evidence type="ECO:0000256" key="1">
    <source>
        <dbReference type="ARBA" id="ARBA00001974"/>
    </source>
</evidence>
<dbReference type="SUPFAM" id="SSF47203">
    <property type="entry name" value="Acyl-CoA dehydrogenase C-terminal domain-like"/>
    <property type="match status" value="2"/>
</dbReference>
<dbReference type="Pfam" id="PF22924">
    <property type="entry name" value="ACOX_C_alpha1"/>
    <property type="match status" value="1"/>
</dbReference>
<dbReference type="GO" id="GO:0033540">
    <property type="term" value="P:fatty acid beta-oxidation using acyl-CoA oxidase"/>
    <property type="evidence" value="ECO:0007669"/>
    <property type="project" value="TreeGrafter"/>
</dbReference>
<comment type="cofactor">
    <cofactor evidence="1">
        <name>FAD</name>
        <dbReference type="ChEBI" id="CHEBI:57692"/>
    </cofactor>
</comment>
<accession>A0A318LKJ5</accession>
<keyword evidence="9" id="KW-1185">Reference proteome</keyword>
<dbReference type="InterPro" id="IPR002655">
    <property type="entry name" value="Acyl-CoA_oxidase_C"/>
</dbReference>
<reference evidence="8 9" key="1">
    <citation type="submission" date="2016-07" db="EMBL/GenBank/DDBJ databases">
        <title>Draft genome sequence of Prauserella sp. YIM 121212, isolated from alkaline soil.</title>
        <authorList>
            <person name="Ruckert C."/>
            <person name="Albersmeier A."/>
            <person name="Jiang C.-L."/>
            <person name="Jiang Y."/>
            <person name="Kalinowski J."/>
            <person name="Schneider O."/>
            <person name="Winkler A."/>
            <person name="Zotchev S.B."/>
        </authorList>
    </citation>
    <scope>NUCLEOTIDE SEQUENCE [LARGE SCALE GENOMIC DNA]</scope>
    <source>
        <strain evidence="8 9">YIM 121212</strain>
    </source>
</reference>
<dbReference type="InterPro" id="IPR036250">
    <property type="entry name" value="AcylCo_DH-like_C"/>
</dbReference>
<evidence type="ECO:0000259" key="7">
    <source>
        <dbReference type="Pfam" id="PF22924"/>
    </source>
</evidence>
<dbReference type="GO" id="GO:0055088">
    <property type="term" value="P:lipid homeostasis"/>
    <property type="evidence" value="ECO:0007669"/>
    <property type="project" value="TreeGrafter"/>
</dbReference>
<evidence type="ECO:0000256" key="5">
    <source>
        <dbReference type="ARBA" id="ARBA00023002"/>
    </source>
</evidence>
<proteinExistence type="inferred from homology"/>
<name>A0A318LKJ5_9PSEU</name>
<comment type="similarity">
    <text evidence="2">Belongs to the acyl-CoA oxidase family.</text>
</comment>
<evidence type="ECO:0000313" key="8">
    <source>
        <dbReference type="EMBL" id="PXY29507.1"/>
    </source>
</evidence>
<dbReference type="GO" id="GO:0003997">
    <property type="term" value="F:acyl-CoA oxidase activity"/>
    <property type="evidence" value="ECO:0007669"/>
    <property type="project" value="InterPro"/>
</dbReference>
<dbReference type="OrthoDB" id="1144545at2"/>